<accession>A0A150WR03</accession>
<gene>
    <name evidence="1" type="ORF">AZI86_07145</name>
</gene>
<dbReference type="EMBL" id="LUKE01000001">
    <property type="protein sequence ID" value="KYG66806.1"/>
    <property type="molecule type" value="Genomic_DNA"/>
</dbReference>
<reference evidence="1 2" key="1">
    <citation type="submission" date="2016-03" db="EMBL/GenBank/DDBJ databases">
        <authorList>
            <person name="Ploux O."/>
        </authorList>
    </citation>
    <scope>NUCLEOTIDE SEQUENCE [LARGE SCALE GENOMIC DNA]</scope>
    <source>
        <strain evidence="1 2">R0</strain>
    </source>
</reference>
<sequence length="265" mass="30617">MDKNLHLIQTLALLEMELNRIGPSMIEQQLLSPNESWILGSLSDTESVATIVRVMQTLNTEVVSHEQFKELFMISAKPWGCSNTSIRIIEHFYLAKLHGFKVQTCCHAAALALDNADRPEISKVDALYSGLRKVWYENCPNIEKNSVNIAFIKDVERKLSKHAGPRTLISKSLSLEDDLLKKMTRHMPIHHLLTFLMSLNKEDDYEKALSQKMWSFMSEDEKVELTWSMYQEQATFNRAEAFSIWEKKLNKEGLYRKSPIKRKVA</sequence>
<protein>
    <submittedName>
        <fullName evidence="1">Uncharacterized protein</fullName>
    </submittedName>
</protein>
<comment type="caution">
    <text evidence="1">The sequence shown here is derived from an EMBL/GenBank/DDBJ whole genome shotgun (WGS) entry which is preliminary data.</text>
</comment>
<organism evidence="1 2">
    <name type="scientific">Bdellovibrio bacteriovorus</name>
    <dbReference type="NCBI Taxonomy" id="959"/>
    <lineage>
        <taxon>Bacteria</taxon>
        <taxon>Pseudomonadati</taxon>
        <taxon>Bdellovibrionota</taxon>
        <taxon>Bdellovibrionia</taxon>
        <taxon>Bdellovibrionales</taxon>
        <taxon>Pseudobdellovibrionaceae</taxon>
        <taxon>Bdellovibrio</taxon>
    </lineage>
</organism>
<dbReference type="RefSeq" id="WP_061834384.1">
    <property type="nucleotide sequence ID" value="NZ_LUKE01000001.1"/>
</dbReference>
<name>A0A150WR03_BDEBC</name>
<dbReference type="AlphaFoldDB" id="A0A150WR03"/>
<evidence type="ECO:0000313" key="1">
    <source>
        <dbReference type="EMBL" id="KYG66806.1"/>
    </source>
</evidence>
<dbReference type="Proteomes" id="UP000075320">
    <property type="component" value="Unassembled WGS sequence"/>
</dbReference>
<evidence type="ECO:0000313" key="2">
    <source>
        <dbReference type="Proteomes" id="UP000075320"/>
    </source>
</evidence>
<proteinExistence type="predicted"/>
<keyword evidence="2" id="KW-1185">Reference proteome</keyword>